<feature type="chain" id="PRO_5045529492" evidence="1">
    <location>
        <begin position="22"/>
        <end position="294"/>
    </location>
</feature>
<name>A0ABU4UBY3_9GAMM</name>
<gene>
    <name evidence="2" type="ORF">QLH52_06640</name>
</gene>
<keyword evidence="3" id="KW-1185">Reference proteome</keyword>
<accession>A0ABU4UBY3</accession>
<feature type="signal peptide" evidence="1">
    <location>
        <begin position="1"/>
        <end position="21"/>
    </location>
</feature>
<evidence type="ECO:0000313" key="2">
    <source>
        <dbReference type="EMBL" id="MDX8126951.1"/>
    </source>
</evidence>
<comment type="caution">
    <text evidence="2">The sequence shown here is derived from an EMBL/GenBank/DDBJ whole genome shotgun (WGS) entry which is preliminary data.</text>
</comment>
<reference evidence="2 3" key="1">
    <citation type="submission" date="2023-11" db="EMBL/GenBank/DDBJ databases">
        <authorList>
            <person name="Ouyang M.-Y."/>
        </authorList>
    </citation>
    <scope>NUCLEOTIDE SEQUENCE [LARGE SCALE GENOMIC DNA]</scope>
    <source>
        <strain evidence="2 3">OY6</strain>
    </source>
</reference>
<proteinExistence type="predicted"/>
<evidence type="ECO:0000313" key="3">
    <source>
        <dbReference type="Proteomes" id="UP001284537"/>
    </source>
</evidence>
<evidence type="ECO:0000256" key="1">
    <source>
        <dbReference type="SAM" id="SignalP"/>
    </source>
</evidence>
<dbReference type="EMBL" id="JAXARY010000004">
    <property type="protein sequence ID" value="MDX8126951.1"/>
    <property type="molecule type" value="Genomic_DNA"/>
</dbReference>
<protein>
    <submittedName>
        <fullName evidence="2">Type-F conjugative transfer system secretin TraK</fullName>
    </submittedName>
</protein>
<dbReference type="PROSITE" id="PS51257">
    <property type="entry name" value="PROKAR_LIPOPROTEIN"/>
    <property type="match status" value="1"/>
</dbReference>
<dbReference type="Proteomes" id="UP001284537">
    <property type="component" value="Unassembled WGS sequence"/>
</dbReference>
<organism evidence="2 3">
    <name type="scientific">Methylomonas defluvii</name>
    <dbReference type="NCBI Taxonomy" id="3045149"/>
    <lineage>
        <taxon>Bacteria</taxon>
        <taxon>Pseudomonadati</taxon>
        <taxon>Pseudomonadota</taxon>
        <taxon>Gammaproteobacteria</taxon>
        <taxon>Methylococcales</taxon>
        <taxon>Methylococcaceae</taxon>
        <taxon>Methylomonas</taxon>
    </lineage>
</organism>
<sequence length="294" mass="31534">MQIRKCALMIGLFGAACCVVAEPQSVDLLAVPADVLKTGQSQETAPTGTGGIAPQTIKVSAGINEIITVAQNHLNRIVTPFPSPRVRTVSRAETQVEGNVVYVASNSEDPVTLYITPGENESLAISLTLAPKLIPPREIRLELAGVEYSRLTQTQPAAKKSGNVDDTVQQEHVAQLKATLRELALMQSPNGFSGRPVSANETVYCDQQGIQTTVGQAFDGRNTTILIAKTVNTTPQRIELDERSCIGQGTGLSDIVAVAAWPDVWLEPGQSTELFVVVKQRGLAEEQIRPSVLR</sequence>
<keyword evidence="1" id="KW-0732">Signal</keyword>
<dbReference type="RefSeq" id="WP_319960994.1">
    <property type="nucleotide sequence ID" value="NZ_JAXARY010000004.1"/>
</dbReference>